<feature type="compositionally biased region" description="Basic and acidic residues" evidence="1">
    <location>
        <begin position="369"/>
        <end position="383"/>
    </location>
</feature>
<organism evidence="2 3">
    <name type="scientific">Scleropages formosus</name>
    <name type="common">Asian bonytongue</name>
    <name type="synonym">Osteoglossum formosum</name>
    <dbReference type="NCBI Taxonomy" id="113540"/>
    <lineage>
        <taxon>Eukaryota</taxon>
        <taxon>Metazoa</taxon>
        <taxon>Chordata</taxon>
        <taxon>Craniata</taxon>
        <taxon>Vertebrata</taxon>
        <taxon>Euteleostomi</taxon>
        <taxon>Actinopterygii</taxon>
        <taxon>Neopterygii</taxon>
        <taxon>Teleostei</taxon>
        <taxon>Osteoglossocephala</taxon>
        <taxon>Osteoglossomorpha</taxon>
        <taxon>Osteoglossiformes</taxon>
        <taxon>Osteoglossidae</taxon>
        <taxon>Scleropages</taxon>
    </lineage>
</organism>
<feature type="compositionally biased region" description="Basic and acidic residues" evidence="1">
    <location>
        <begin position="426"/>
        <end position="443"/>
    </location>
</feature>
<feature type="compositionally biased region" description="Acidic residues" evidence="1">
    <location>
        <begin position="189"/>
        <end position="251"/>
    </location>
</feature>
<proteinExistence type="predicted"/>
<feature type="compositionally biased region" description="Basic and acidic residues" evidence="1">
    <location>
        <begin position="40"/>
        <end position="159"/>
    </location>
</feature>
<dbReference type="AlphaFoldDB" id="A0A0P7X6S2"/>
<name>A0A0P7X6S2_SCLFO</name>
<sequence>MREALKEQLRMIHEKIEAKKIAKMALAEVRSIIAKEEAQKQAAREEELKMEATAQKAKERTEAQLQEEVGKRAREEEREKKKEVERREKAKKEKAEKERLTKEKERKEKEKLTKEKEREEKEKTKQGREEKPVKKSQSKKPERSEPSEEESKKGNKDSKATGLKETPAAAEVRDSSQFIPEPLMKEPEPAVEEPDVSEEPVMELEAEQEDAEPAEDEEEVAEEVLEEEEEVVETEEAQVEEPVEVAEELEEKESQGEAQTVEVEPEPEPVYEEHQEGTTEQEAPVKEEAEPEREPDVDTEEFAGEDVPALEDSDIQGKFISFSLVRFPETTDVSEGTDDDVHGSQSTDVESEIQAAVPLPEILDEEFDSVDRQSDDTDAHPYEVIEEEQPVETEAESEEEHEASHLEPDVETEAEAESISESEADEAAREEPPEELPDTHQQQERTMALARVAFFVLVLLTGPFLPPEEEPAEKQPEVEAAGLLTESFFGTEEHVEPEDHHREEAAGRSICGVGFFAGALPSSTALSLTQVTAAHHIDPLAIDNRLSSGGTAVVLLEVLKCTTAHVEKEQLMSSSNTEREARTPVPSRPAGAKAWLRILPSDHVPAKCCWIPSVGLEEYSFTPA</sequence>
<evidence type="ECO:0000256" key="1">
    <source>
        <dbReference type="SAM" id="MobiDB-lite"/>
    </source>
</evidence>
<feature type="region of interest" description="Disordered" evidence="1">
    <location>
        <begin position="330"/>
        <end position="443"/>
    </location>
</feature>
<feature type="region of interest" description="Disordered" evidence="1">
    <location>
        <begin position="40"/>
        <end position="314"/>
    </location>
</feature>
<evidence type="ECO:0000313" key="2">
    <source>
        <dbReference type="EMBL" id="KPP72629.1"/>
    </source>
</evidence>
<feature type="compositionally biased region" description="Acidic residues" evidence="1">
    <location>
        <begin position="384"/>
        <end position="401"/>
    </location>
</feature>
<comment type="caution">
    <text evidence="2">The sequence shown here is derived from an EMBL/GenBank/DDBJ whole genome shotgun (WGS) entry which is preliminary data.</text>
</comment>
<evidence type="ECO:0000313" key="3">
    <source>
        <dbReference type="Proteomes" id="UP000034805"/>
    </source>
</evidence>
<dbReference type="Proteomes" id="UP000034805">
    <property type="component" value="Unassembled WGS sequence"/>
</dbReference>
<reference evidence="2 3" key="1">
    <citation type="submission" date="2015-08" db="EMBL/GenBank/DDBJ databases">
        <title>The genome of the Asian arowana (Scleropages formosus).</title>
        <authorList>
            <person name="Tan M.H."/>
            <person name="Gan H.M."/>
            <person name="Croft L.J."/>
            <person name="Austin C.M."/>
        </authorList>
    </citation>
    <scope>NUCLEOTIDE SEQUENCE [LARGE SCALE GENOMIC DNA]</scope>
    <source>
        <strain evidence="2">Aro1</strain>
    </source>
</reference>
<accession>A0A0P7X6S2</accession>
<feature type="compositionally biased region" description="Basic and acidic residues" evidence="1">
    <location>
        <begin position="271"/>
        <end position="296"/>
    </location>
</feature>
<gene>
    <name evidence="2" type="ORF">Z043_108353</name>
</gene>
<protein>
    <submittedName>
        <fullName evidence="2">Uncharacterized protein</fullName>
    </submittedName>
</protein>
<feature type="compositionally biased region" description="Acidic residues" evidence="1">
    <location>
        <begin position="297"/>
        <end position="314"/>
    </location>
</feature>
<dbReference type="EMBL" id="JARO02002454">
    <property type="protein sequence ID" value="KPP72629.1"/>
    <property type="molecule type" value="Genomic_DNA"/>
</dbReference>
<feature type="compositionally biased region" description="Acidic residues" evidence="1">
    <location>
        <begin position="409"/>
        <end position="425"/>
    </location>
</feature>